<dbReference type="PROSITE" id="PS51294">
    <property type="entry name" value="HTH_MYB"/>
    <property type="match status" value="1"/>
</dbReference>
<reference evidence="9 10" key="1">
    <citation type="submission" date="2024-05" db="EMBL/GenBank/DDBJ databases">
        <title>Haplotype-resolved chromosome-level genome assembly of Huyou (Citrus changshanensis).</title>
        <authorList>
            <person name="Miao C."/>
            <person name="Chen W."/>
            <person name="Wu Y."/>
            <person name="Wang L."/>
            <person name="Zhao S."/>
            <person name="Grierson D."/>
            <person name="Xu C."/>
            <person name="Chen K."/>
        </authorList>
    </citation>
    <scope>NUCLEOTIDE SEQUENCE [LARGE SCALE GENOMIC DNA]</scope>
    <source>
        <strain evidence="9">01-14</strain>
        <tissue evidence="9">Leaf</tissue>
    </source>
</reference>
<dbReference type="Gene3D" id="1.10.10.60">
    <property type="entry name" value="Homeodomain-like"/>
    <property type="match status" value="1"/>
</dbReference>
<dbReference type="InterPro" id="IPR006447">
    <property type="entry name" value="Myb_dom_plants"/>
</dbReference>
<feature type="compositionally biased region" description="Basic and acidic residues" evidence="7">
    <location>
        <begin position="524"/>
        <end position="547"/>
    </location>
</feature>
<dbReference type="InterPro" id="IPR009057">
    <property type="entry name" value="Homeodomain-like_sf"/>
</dbReference>
<keyword evidence="3" id="KW-0805">Transcription regulation</keyword>
<feature type="region of interest" description="Disordered" evidence="7">
    <location>
        <begin position="271"/>
        <end position="290"/>
    </location>
</feature>
<feature type="region of interest" description="Disordered" evidence="7">
    <location>
        <begin position="324"/>
        <end position="347"/>
    </location>
</feature>
<feature type="compositionally biased region" description="Polar residues" evidence="7">
    <location>
        <begin position="643"/>
        <end position="663"/>
    </location>
</feature>
<comment type="similarity">
    <text evidence="2">Belongs to the MYB-CC family.</text>
</comment>
<name>A0AAP0LI52_9ROSI</name>
<dbReference type="Pfam" id="PF14379">
    <property type="entry name" value="Myb_CC_LHEQLE"/>
    <property type="match status" value="1"/>
</dbReference>
<keyword evidence="5" id="KW-0804">Transcription</keyword>
<evidence type="ECO:0000256" key="1">
    <source>
        <dbReference type="ARBA" id="ARBA00004123"/>
    </source>
</evidence>
<feature type="compositionally biased region" description="Polar residues" evidence="7">
    <location>
        <begin position="624"/>
        <end position="633"/>
    </location>
</feature>
<evidence type="ECO:0000256" key="2">
    <source>
        <dbReference type="ARBA" id="ARBA00006783"/>
    </source>
</evidence>
<dbReference type="SUPFAM" id="SSF46689">
    <property type="entry name" value="Homeodomain-like"/>
    <property type="match status" value="1"/>
</dbReference>
<evidence type="ECO:0000256" key="5">
    <source>
        <dbReference type="ARBA" id="ARBA00023163"/>
    </source>
</evidence>
<evidence type="ECO:0000256" key="4">
    <source>
        <dbReference type="ARBA" id="ARBA00023054"/>
    </source>
</evidence>
<comment type="subcellular location">
    <subcellularLocation>
        <location evidence="1">Nucleus</location>
    </subcellularLocation>
</comment>
<evidence type="ECO:0000256" key="3">
    <source>
        <dbReference type="ARBA" id="ARBA00023015"/>
    </source>
</evidence>
<evidence type="ECO:0000313" key="10">
    <source>
        <dbReference type="Proteomes" id="UP001428341"/>
    </source>
</evidence>
<dbReference type="PANTHER" id="PTHR31499:SF80">
    <property type="entry name" value="HTH MYB-TYPE DOMAIN-CONTAINING PROTEIN"/>
    <property type="match status" value="1"/>
</dbReference>
<dbReference type="GO" id="GO:0003700">
    <property type="term" value="F:DNA-binding transcription factor activity"/>
    <property type="evidence" value="ECO:0007669"/>
    <property type="project" value="InterPro"/>
</dbReference>
<dbReference type="GO" id="GO:0005634">
    <property type="term" value="C:nucleus"/>
    <property type="evidence" value="ECO:0007669"/>
    <property type="project" value="UniProtKB-SubCell"/>
</dbReference>
<dbReference type="GO" id="GO:0003677">
    <property type="term" value="F:DNA binding"/>
    <property type="evidence" value="ECO:0007669"/>
    <property type="project" value="InterPro"/>
</dbReference>
<dbReference type="Pfam" id="PF00249">
    <property type="entry name" value="Myb_DNA-binding"/>
    <property type="match status" value="1"/>
</dbReference>
<dbReference type="AlphaFoldDB" id="A0AAP0LI52"/>
<evidence type="ECO:0000313" key="9">
    <source>
        <dbReference type="EMBL" id="KAK9175168.1"/>
    </source>
</evidence>
<dbReference type="NCBIfam" id="TIGR01557">
    <property type="entry name" value="myb_SHAQKYF"/>
    <property type="match status" value="1"/>
</dbReference>
<protein>
    <recommendedName>
        <fullName evidence="8">HTH myb-type domain-containing protein</fullName>
    </recommendedName>
</protein>
<accession>A0AAP0LI52</accession>
<organism evidence="9 10">
    <name type="scientific">Citrus x changshan-huyou</name>
    <dbReference type="NCBI Taxonomy" id="2935761"/>
    <lineage>
        <taxon>Eukaryota</taxon>
        <taxon>Viridiplantae</taxon>
        <taxon>Streptophyta</taxon>
        <taxon>Embryophyta</taxon>
        <taxon>Tracheophyta</taxon>
        <taxon>Spermatophyta</taxon>
        <taxon>Magnoliopsida</taxon>
        <taxon>eudicotyledons</taxon>
        <taxon>Gunneridae</taxon>
        <taxon>Pentapetalae</taxon>
        <taxon>rosids</taxon>
        <taxon>malvids</taxon>
        <taxon>Sapindales</taxon>
        <taxon>Rutaceae</taxon>
        <taxon>Aurantioideae</taxon>
        <taxon>Citrus</taxon>
    </lineage>
</organism>
<gene>
    <name evidence="9" type="ORF">WN944_027174</name>
</gene>
<dbReference type="InterPro" id="IPR017930">
    <property type="entry name" value="Myb_dom"/>
</dbReference>
<sequence>MKLSLKLPDDSQNTQNPPILKVKIPITIFNQPFISSLTTIGSQHLSFSLGTNFPSGPSFKLNYTPLSTTCTSTTPFSFSLKSGLGLFGSPQDSPLIFSAHFSLSYTNPTNFTPTFLLHFKPQFGNFSLHKTTSSSNPNPANYGPHLQSGSPSNIEFANRSISDESFGWQDLKLEPRSGNGNGSFFNGVDSIRSDGIGFVRDRTSLLKDDDKKSLFEYFIDLSVVIMGSGIRYKAAELFGRVSVAISSSFPVLSTSLEENYSKLSNSFQVSAEREPMSNPQQISASSSRFPDNIHFSSVSPHERYSQNSPFISQSLRDEARLRSTHFSPSEGQATPLINHPEENKDNSWCIDPLQDFLDFPENDPGQTGLLESNTGDIASDDRAKRIEWWADQLISVEDGPEPNWSEVLADANVTDARQKTMYQVLKPSTDIPTQHPQVHPQGQQHQPVSNEEFHAVANPLSMTPANKSRMRWTPELHEAFVEAVNRLGGGERATPKGVLKLMNVENLTIYHVKSHLQKYRTARHRPESSEGTSEKKSNPTEDMKSLDTKTTMSITEALRLQMEVQKRLHEQLEIQRNLQLRIEEQGRYLQMMFEQRKQMENEKSKASSSSLENPSAPLFESKQHSSPNETSMATELDVAKTGADTSHVISAPEDSSASLNQKQKAPETKTGEEVDPDDDESGHKPMKRARSEATAFSPKSALGNTL</sequence>
<dbReference type="Proteomes" id="UP001428341">
    <property type="component" value="Unassembled WGS sequence"/>
</dbReference>
<keyword evidence="10" id="KW-1185">Reference proteome</keyword>
<keyword evidence="6" id="KW-0539">Nucleus</keyword>
<dbReference type="PANTHER" id="PTHR31499">
    <property type="entry name" value="MYB FAMILY TRANSCRIPTION FACTOR PHL11"/>
    <property type="match status" value="1"/>
</dbReference>
<keyword evidence="4" id="KW-0175">Coiled coil</keyword>
<feature type="region of interest" description="Disordered" evidence="7">
    <location>
        <begin position="596"/>
        <end position="706"/>
    </location>
</feature>
<feature type="domain" description="HTH myb-type" evidence="8">
    <location>
        <begin position="466"/>
        <end position="524"/>
    </location>
</feature>
<dbReference type="InterPro" id="IPR046955">
    <property type="entry name" value="PHR1-like"/>
</dbReference>
<feature type="compositionally biased region" description="Basic and acidic residues" evidence="7">
    <location>
        <begin position="596"/>
        <end position="605"/>
    </location>
</feature>
<comment type="caution">
    <text evidence="9">The sequence shown here is derived from an EMBL/GenBank/DDBJ whole genome shotgun (WGS) entry which is preliminary data.</text>
</comment>
<feature type="region of interest" description="Disordered" evidence="7">
    <location>
        <begin position="517"/>
        <end position="548"/>
    </location>
</feature>
<evidence type="ECO:0000256" key="6">
    <source>
        <dbReference type="ARBA" id="ARBA00023242"/>
    </source>
</evidence>
<dbReference type="EMBL" id="JBCGBO010000025">
    <property type="protein sequence ID" value="KAK9175168.1"/>
    <property type="molecule type" value="Genomic_DNA"/>
</dbReference>
<proteinExistence type="inferred from homology"/>
<dbReference type="FunFam" id="1.10.10.60:FF:000002">
    <property type="entry name" value="Myb family transcription factor"/>
    <property type="match status" value="1"/>
</dbReference>
<dbReference type="InterPro" id="IPR001005">
    <property type="entry name" value="SANT/Myb"/>
</dbReference>
<evidence type="ECO:0000256" key="7">
    <source>
        <dbReference type="SAM" id="MobiDB-lite"/>
    </source>
</evidence>
<dbReference type="InterPro" id="IPR025756">
    <property type="entry name" value="Myb_CC_LHEQLE"/>
</dbReference>
<feature type="compositionally biased region" description="Polar residues" evidence="7">
    <location>
        <begin position="277"/>
        <end position="290"/>
    </location>
</feature>
<evidence type="ECO:0000259" key="8">
    <source>
        <dbReference type="PROSITE" id="PS51294"/>
    </source>
</evidence>